<dbReference type="PANTHER" id="PTHR10953">
    <property type="entry name" value="UBIQUITIN-ACTIVATING ENZYME E1"/>
    <property type="match status" value="1"/>
</dbReference>
<dbReference type="Gene3D" id="3.10.290.20">
    <property type="entry name" value="Ubiquitin-like 2 activating enzyme e1b. Chain: B, domain 3"/>
    <property type="match status" value="1"/>
</dbReference>
<feature type="binding site" evidence="11">
    <location>
        <position position="434"/>
    </location>
    <ligand>
        <name>Zn(2+)</name>
        <dbReference type="ChEBI" id="CHEBI:29105"/>
    </ligand>
</feature>
<accession>A0A1E3P485</accession>
<keyword evidence="6 11" id="KW-0862">Zinc</keyword>
<dbReference type="RefSeq" id="XP_019039315.1">
    <property type="nucleotide sequence ID" value="XM_019180892.1"/>
</dbReference>
<keyword evidence="3 11" id="KW-0479">Metal-binding</keyword>
<feature type="binding site" evidence="10">
    <location>
        <begin position="60"/>
        <end position="63"/>
    </location>
    <ligand>
        <name>ATP</name>
        <dbReference type="ChEBI" id="CHEBI:30616"/>
    </ligand>
</feature>
<dbReference type="Pfam" id="PF00899">
    <property type="entry name" value="ThiF"/>
    <property type="match status" value="1"/>
</dbReference>
<comment type="similarity">
    <text evidence="2">Belongs to the ubiquitin-activating E1 family.</text>
</comment>
<dbReference type="PROSITE" id="PS00865">
    <property type="entry name" value="UBIQUITIN_ACTIVAT_2"/>
    <property type="match status" value="1"/>
</dbReference>
<evidence type="ECO:0000256" key="8">
    <source>
        <dbReference type="ARBA" id="ARBA00073512"/>
    </source>
</evidence>
<dbReference type="EMBL" id="KV454210">
    <property type="protein sequence ID" value="ODQ60108.1"/>
    <property type="molecule type" value="Genomic_DNA"/>
</dbReference>
<dbReference type="OrthoDB" id="10255449at2759"/>
<keyword evidence="4 10" id="KW-0547">Nucleotide-binding</keyword>
<dbReference type="InterPro" id="IPR035985">
    <property type="entry name" value="Ubiquitin-activating_enz"/>
</dbReference>
<dbReference type="Proteomes" id="UP000094112">
    <property type="component" value="Unassembled WGS sequence"/>
</dbReference>
<dbReference type="InterPro" id="IPR045886">
    <property type="entry name" value="ThiF/MoeB/HesA"/>
</dbReference>
<dbReference type="Gene3D" id="1.10.10.520">
    <property type="entry name" value="Ubiquitin activating enzymes (Uba3). Chain: B, domain 2"/>
    <property type="match status" value="1"/>
</dbReference>
<dbReference type="GO" id="GO:0005524">
    <property type="term" value="F:ATP binding"/>
    <property type="evidence" value="ECO:0007669"/>
    <property type="project" value="UniProtKB-KW"/>
</dbReference>
<evidence type="ECO:0000313" key="17">
    <source>
        <dbReference type="Proteomes" id="UP000094112"/>
    </source>
</evidence>
<evidence type="ECO:0000256" key="5">
    <source>
        <dbReference type="ARBA" id="ARBA00022786"/>
    </source>
</evidence>
<sequence>MSRESGLKAVLGDDTFKQIQESKVLLVGAGGIGCELLKDLILLGYGEVHVVDLDTIDLSNLNRQFLFRQKDIKKPKASTAVNAVEQFNFFKTKLTPYQASIYETETFPLSWFKQFDIIFNALDNIAARSYINKIGLFLGKRIMESGTTGTQGQAQPTFPNKTECYDCMHRETPKTFPVCTIRSTPSQPVHCIHWAKSFLFNSLFAEDEVAPISTENSEAELGTDNKEEIKNLINENNELIDLKNSINDENFVEKVIEKVFIKDIEKLLLITSLWKSRKQPTPLKRSELDTDSITEQDLGTGQKIWSIEQNLKVFINSTRALQKRLKTEKEIEFDKDDEDTLNFVVSAANIRSFIFEIPIKSKFDIKSIAGNIIPAIATTNAIIAGFSSLLSLKLFQESQKDQINSSRSVYTSTGNNKFVSPSWLTDPNPQCASCSIPRGVVNLDNNLTINELIEALIDKYGYDEEIALSVGSRLLYDVDFDDNKEKKLVELGIIYGEHLSVNDETDTKKNVEFYVELNTKGEINFPDIEIPDKPKPVEKQDNNDDEEGDDS</sequence>
<dbReference type="GO" id="GO:0031510">
    <property type="term" value="C:SUMO activating enzyme complex"/>
    <property type="evidence" value="ECO:0007669"/>
    <property type="project" value="TreeGrafter"/>
</dbReference>
<feature type="binding site" evidence="11">
    <location>
        <position position="431"/>
    </location>
    <ligand>
        <name>Zn(2+)</name>
        <dbReference type="ChEBI" id="CHEBI:29105"/>
    </ligand>
</feature>
<dbReference type="FunFam" id="3.50.50.80:FF:000004">
    <property type="entry name" value="Ubiquitin-activating enzyme E1-like"/>
    <property type="match status" value="1"/>
</dbReference>
<protein>
    <recommendedName>
        <fullName evidence="8">Ubiquitin-activating enzyme E1-like</fullName>
    </recommendedName>
</protein>
<evidence type="ECO:0000256" key="2">
    <source>
        <dbReference type="ARBA" id="ARBA00005673"/>
    </source>
</evidence>
<name>A0A1E3P485_WICAA</name>
<evidence type="ECO:0000256" key="3">
    <source>
        <dbReference type="ARBA" id="ARBA00022723"/>
    </source>
</evidence>
<feature type="non-terminal residue" evidence="16">
    <location>
        <position position="551"/>
    </location>
</feature>
<evidence type="ECO:0000256" key="9">
    <source>
        <dbReference type="PIRSR" id="PIRSR039133-1"/>
    </source>
</evidence>
<dbReference type="GeneID" id="30198138"/>
<dbReference type="GO" id="GO:0005737">
    <property type="term" value="C:cytoplasm"/>
    <property type="evidence" value="ECO:0007669"/>
    <property type="project" value="TreeGrafter"/>
</dbReference>
<feature type="binding site" evidence="10">
    <location>
        <begin position="123"/>
        <end position="128"/>
    </location>
    <ligand>
        <name>ATP</name>
        <dbReference type="ChEBI" id="CHEBI:30616"/>
    </ligand>
</feature>
<evidence type="ECO:0000256" key="7">
    <source>
        <dbReference type="ARBA" id="ARBA00022840"/>
    </source>
</evidence>
<feature type="binding site" evidence="10">
    <location>
        <position position="76"/>
    </location>
    <ligand>
        <name>ATP</name>
        <dbReference type="ChEBI" id="CHEBI:30616"/>
    </ligand>
</feature>
<dbReference type="GO" id="GO:0046872">
    <property type="term" value="F:metal ion binding"/>
    <property type="evidence" value="ECO:0007669"/>
    <property type="project" value="UniProtKB-KW"/>
</dbReference>
<dbReference type="PIRSF" id="PIRSF039133">
    <property type="entry name" value="SUMO_E1B"/>
    <property type="match status" value="1"/>
</dbReference>
<keyword evidence="17" id="KW-1185">Reference proteome</keyword>
<evidence type="ECO:0000256" key="10">
    <source>
        <dbReference type="PIRSR" id="PIRSR039133-2"/>
    </source>
</evidence>
<feature type="binding site" evidence="11">
    <location>
        <position position="167"/>
    </location>
    <ligand>
        <name>Zn(2+)</name>
        <dbReference type="ChEBI" id="CHEBI:29105"/>
    </ligand>
</feature>
<dbReference type="InterPro" id="IPR000594">
    <property type="entry name" value="ThiF_NAD_FAD-bd"/>
</dbReference>
<gene>
    <name evidence="16" type="ORF">WICANDRAFT_21027</name>
</gene>
<dbReference type="InterPro" id="IPR042449">
    <property type="entry name" value="Ub-E1_IAD_1"/>
</dbReference>
<dbReference type="InterPro" id="IPR033127">
    <property type="entry name" value="UBQ-activ_enz_E1_Cys_AS"/>
</dbReference>
<dbReference type="Gene3D" id="3.50.50.80">
    <property type="entry name" value="Ubiquitin-activating enzyme E1, inactive adenylation domain, subdomain 1"/>
    <property type="match status" value="1"/>
</dbReference>
<dbReference type="SUPFAM" id="SSF69572">
    <property type="entry name" value="Activating enzymes of the ubiquitin-like proteins"/>
    <property type="match status" value="1"/>
</dbReference>
<dbReference type="Pfam" id="PF10585">
    <property type="entry name" value="UBA_E1_SCCH"/>
    <property type="match status" value="1"/>
</dbReference>
<proteinExistence type="inferred from homology"/>
<comment type="pathway">
    <text evidence="1">Protein modification; protein sumoylation.</text>
</comment>
<keyword evidence="5" id="KW-0833">Ubl conjugation pathway</keyword>
<evidence type="ECO:0000256" key="11">
    <source>
        <dbReference type="PIRSR" id="PIRSR039133-3"/>
    </source>
</evidence>
<dbReference type="UniPathway" id="UPA00886"/>
<evidence type="ECO:0000313" key="16">
    <source>
        <dbReference type="EMBL" id="ODQ60108.1"/>
    </source>
</evidence>
<dbReference type="InterPro" id="IPR030661">
    <property type="entry name" value="Uba2"/>
</dbReference>
<keyword evidence="7 10" id="KW-0067">ATP-binding</keyword>
<feature type="compositionally biased region" description="Basic and acidic residues" evidence="13">
    <location>
        <begin position="530"/>
        <end position="542"/>
    </location>
</feature>
<organism evidence="16 17">
    <name type="scientific">Wickerhamomyces anomalus (strain ATCC 58044 / CBS 1984 / NCYC 433 / NRRL Y-366-8)</name>
    <name type="common">Yeast</name>
    <name type="synonym">Hansenula anomala</name>
    <dbReference type="NCBI Taxonomy" id="683960"/>
    <lineage>
        <taxon>Eukaryota</taxon>
        <taxon>Fungi</taxon>
        <taxon>Dikarya</taxon>
        <taxon>Ascomycota</taxon>
        <taxon>Saccharomycotina</taxon>
        <taxon>Saccharomycetes</taxon>
        <taxon>Phaffomycetales</taxon>
        <taxon>Wickerhamomycetaceae</taxon>
        <taxon>Wickerhamomyces</taxon>
    </lineage>
</organism>
<evidence type="ECO:0000256" key="6">
    <source>
        <dbReference type="ARBA" id="ARBA00022833"/>
    </source>
</evidence>
<dbReference type="InterPro" id="IPR019572">
    <property type="entry name" value="UBA_E1_SCCH"/>
</dbReference>
<evidence type="ECO:0000259" key="14">
    <source>
        <dbReference type="Pfam" id="PF00899"/>
    </source>
</evidence>
<dbReference type="InterPro" id="IPR023318">
    <property type="entry name" value="Ub_act_enz_dom_a_sf"/>
</dbReference>
<evidence type="ECO:0000256" key="1">
    <source>
        <dbReference type="ARBA" id="ARBA00004718"/>
    </source>
</evidence>
<feature type="binding site" evidence="10">
    <location>
        <position position="52"/>
    </location>
    <ligand>
        <name>ATP</name>
        <dbReference type="ChEBI" id="CHEBI:30616"/>
    </ligand>
</feature>
<feature type="binding site" evidence="10">
    <location>
        <begin position="100"/>
        <end position="101"/>
    </location>
    <ligand>
        <name>ATP</name>
        <dbReference type="ChEBI" id="CHEBI:30616"/>
    </ligand>
</feature>
<feature type="region of interest" description="Disordered" evidence="13">
    <location>
        <begin position="525"/>
        <end position="551"/>
    </location>
</feature>
<evidence type="ECO:0000256" key="4">
    <source>
        <dbReference type="ARBA" id="ARBA00022741"/>
    </source>
</evidence>
<dbReference type="PROSITE" id="PS51257">
    <property type="entry name" value="PROKAR_LIPOPROTEIN"/>
    <property type="match status" value="1"/>
</dbReference>
<dbReference type="GO" id="GO:0019948">
    <property type="term" value="F:SUMO activating enzyme activity"/>
    <property type="evidence" value="ECO:0007669"/>
    <property type="project" value="InterPro"/>
</dbReference>
<dbReference type="GO" id="GO:0016925">
    <property type="term" value="P:protein sumoylation"/>
    <property type="evidence" value="ECO:0007669"/>
    <property type="project" value="UniProtKB-UniPathway"/>
</dbReference>
<dbReference type="STRING" id="683960.A0A1E3P485"/>
<feature type="binding site" evidence="11">
    <location>
        <position position="164"/>
    </location>
    <ligand>
        <name>Zn(2+)</name>
        <dbReference type="ChEBI" id="CHEBI:29105"/>
    </ligand>
</feature>
<dbReference type="PANTHER" id="PTHR10953:SF5">
    <property type="entry name" value="SUMO-ACTIVATING ENZYME SUBUNIT 2"/>
    <property type="match status" value="1"/>
</dbReference>
<evidence type="ECO:0000256" key="13">
    <source>
        <dbReference type="SAM" id="MobiDB-lite"/>
    </source>
</evidence>
<evidence type="ECO:0000259" key="15">
    <source>
        <dbReference type="Pfam" id="PF10585"/>
    </source>
</evidence>
<evidence type="ECO:0000256" key="12">
    <source>
        <dbReference type="PROSITE-ProRule" id="PRU10132"/>
    </source>
</evidence>
<feature type="domain" description="THIF-type NAD/FAD binding fold" evidence="14">
    <location>
        <begin position="8"/>
        <end position="431"/>
    </location>
</feature>
<feature type="binding site" evidence="10">
    <location>
        <begin position="28"/>
        <end position="33"/>
    </location>
    <ligand>
        <name>ATP</name>
        <dbReference type="ChEBI" id="CHEBI:30616"/>
    </ligand>
</feature>
<feature type="domain" description="Ubiquitin-activating enzyme SCCH" evidence="15">
    <location>
        <begin position="285"/>
        <end position="366"/>
    </location>
</feature>
<feature type="active site" description="Glycyl thioester intermediate" evidence="9 12">
    <location>
        <position position="179"/>
    </location>
</feature>
<dbReference type="AlphaFoldDB" id="A0A1E3P485"/>
<reference evidence="16 17" key="1">
    <citation type="journal article" date="2016" name="Proc. Natl. Acad. Sci. U.S.A.">
        <title>Comparative genomics of biotechnologically important yeasts.</title>
        <authorList>
            <person name="Riley R."/>
            <person name="Haridas S."/>
            <person name="Wolfe K.H."/>
            <person name="Lopes M.R."/>
            <person name="Hittinger C.T."/>
            <person name="Goeker M."/>
            <person name="Salamov A.A."/>
            <person name="Wisecaver J.H."/>
            <person name="Long T.M."/>
            <person name="Calvey C.H."/>
            <person name="Aerts A.L."/>
            <person name="Barry K.W."/>
            <person name="Choi C."/>
            <person name="Clum A."/>
            <person name="Coughlan A.Y."/>
            <person name="Deshpande S."/>
            <person name="Douglass A.P."/>
            <person name="Hanson S.J."/>
            <person name="Klenk H.-P."/>
            <person name="LaButti K.M."/>
            <person name="Lapidus A."/>
            <person name="Lindquist E.A."/>
            <person name="Lipzen A.M."/>
            <person name="Meier-Kolthoff J.P."/>
            <person name="Ohm R.A."/>
            <person name="Otillar R.P."/>
            <person name="Pangilinan J.L."/>
            <person name="Peng Y."/>
            <person name="Rokas A."/>
            <person name="Rosa C.A."/>
            <person name="Scheuner C."/>
            <person name="Sibirny A.A."/>
            <person name="Slot J.C."/>
            <person name="Stielow J.B."/>
            <person name="Sun H."/>
            <person name="Kurtzman C.P."/>
            <person name="Blackwell M."/>
            <person name="Grigoriev I.V."/>
            <person name="Jeffries T.W."/>
        </authorList>
    </citation>
    <scope>NUCLEOTIDE SEQUENCE [LARGE SCALE GENOMIC DNA]</scope>
    <source>
        <strain evidence="17">ATCC 58044 / CBS 1984 / NCYC 433 / NRRL Y-366-8</strain>
    </source>
</reference>